<dbReference type="AlphaFoldDB" id="A0A8G1A220"/>
<dbReference type="GO" id="GO:0005886">
    <property type="term" value="C:plasma membrane"/>
    <property type="evidence" value="ECO:0007669"/>
    <property type="project" value="TreeGrafter"/>
</dbReference>
<evidence type="ECO:0000313" key="8">
    <source>
        <dbReference type="Proteomes" id="UP000826709"/>
    </source>
</evidence>
<keyword evidence="4 5" id="KW-0472">Membrane</keyword>
<evidence type="ECO:0000256" key="5">
    <source>
        <dbReference type="SAM" id="Phobius"/>
    </source>
</evidence>
<feature type="transmembrane region" description="Helical" evidence="5">
    <location>
        <begin position="288"/>
        <end position="307"/>
    </location>
</feature>
<comment type="subcellular location">
    <subcellularLocation>
        <location evidence="1">Membrane</location>
        <topology evidence="1">Multi-pass membrane protein</topology>
    </subcellularLocation>
</comment>
<feature type="transmembrane region" description="Helical" evidence="5">
    <location>
        <begin position="6"/>
        <end position="23"/>
    </location>
</feature>
<evidence type="ECO:0000259" key="6">
    <source>
        <dbReference type="Pfam" id="PF01699"/>
    </source>
</evidence>
<keyword evidence="2 5" id="KW-0812">Transmembrane</keyword>
<feature type="transmembrane region" description="Helical" evidence="5">
    <location>
        <begin position="130"/>
        <end position="148"/>
    </location>
</feature>
<feature type="transmembrane region" description="Helical" evidence="5">
    <location>
        <begin position="237"/>
        <end position="259"/>
    </location>
</feature>
<dbReference type="KEGG" id="mfk:E2N92_06585"/>
<feature type="transmembrane region" description="Helical" evidence="5">
    <location>
        <begin position="104"/>
        <end position="124"/>
    </location>
</feature>
<protein>
    <submittedName>
        <fullName evidence="7">Calcium/sodium antiporter</fullName>
    </submittedName>
</protein>
<organism evidence="7 8">
    <name type="scientific">Methanofollis formosanus</name>
    <dbReference type="NCBI Taxonomy" id="299308"/>
    <lineage>
        <taxon>Archaea</taxon>
        <taxon>Methanobacteriati</taxon>
        <taxon>Methanobacteriota</taxon>
        <taxon>Stenosarchaea group</taxon>
        <taxon>Methanomicrobia</taxon>
        <taxon>Methanomicrobiales</taxon>
        <taxon>Methanomicrobiaceae</taxon>
        <taxon>Methanofollis</taxon>
    </lineage>
</organism>
<dbReference type="InterPro" id="IPR044880">
    <property type="entry name" value="NCX_ion-bd_dom_sf"/>
</dbReference>
<dbReference type="InterPro" id="IPR004481">
    <property type="entry name" value="K/Na/Ca-exchanger"/>
</dbReference>
<feature type="transmembrane region" description="Helical" evidence="5">
    <location>
        <begin position="68"/>
        <end position="92"/>
    </location>
</feature>
<dbReference type="PANTHER" id="PTHR10846">
    <property type="entry name" value="SODIUM/POTASSIUM/CALCIUM EXCHANGER"/>
    <property type="match status" value="1"/>
</dbReference>
<dbReference type="RefSeq" id="WP_220682893.1">
    <property type="nucleotide sequence ID" value="NZ_CP037968.1"/>
</dbReference>
<reference evidence="7" key="1">
    <citation type="journal article" date="2005" name="Int. J. Syst. Evol. Microbiol.">
        <title>Methanofollis formosanus sp. nov., isolated from a fish pond.</title>
        <authorList>
            <person name="Wu S.Y."/>
            <person name="Chen S.C."/>
            <person name="Lai M.C."/>
        </authorList>
    </citation>
    <scope>NUCLEOTIDE SEQUENCE</scope>
    <source>
        <strain evidence="7">ML15</strain>
    </source>
</reference>
<evidence type="ECO:0000256" key="1">
    <source>
        <dbReference type="ARBA" id="ARBA00004141"/>
    </source>
</evidence>
<evidence type="ECO:0000256" key="2">
    <source>
        <dbReference type="ARBA" id="ARBA00022692"/>
    </source>
</evidence>
<dbReference type="OrthoDB" id="142185at2157"/>
<gene>
    <name evidence="7" type="ORF">E2N92_06585</name>
</gene>
<accession>A0A8G1A220</accession>
<feature type="transmembrane region" description="Helical" evidence="5">
    <location>
        <begin position="168"/>
        <end position="186"/>
    </location>
</feature>
<dbReference type="InterPro" id="IPR004837">
    <property type="entry name" value="NaCa_Exmemb"/>
</dbReference>
<name>A0A8G1A220_9EURY</name>
<evidence type="ECO:0000256" key="4">
    <source>
        <dbReference type="ARBA" id="ARBA00023136"/>
    </source>
</evidence>
<evidence type="ECO:0000256" key="3">
    <source>
        <dbReference type="ARBA" id="ARBA00022989"/>
    </source>
</evidence>
<sequence>MIIEGIIFIIGIVLLVKGADYFVGGGSGLAARFGVSAATIGFTVIAFGTSLPEFVVSVNAIIANDSGIALGNVLGSNIANIALVLALCAIINPKIVGSRATAGMMLRETGLMLAATVVFLLLAMRGVFDVWAGAAMLVAFVVILALLWRGGGAQNDEGEVRSHGRRDIALTIGGLVAVAIGAQLVVDTSVAIATSLGVPTFIIGLSMVAIGTSLPELATSLVAILRNEGGISVGNILGSNIFNLLFVMGVGALISPVLIGNFTDVLVTAAFSAAVIPLFLLGDRLTRVWAAGLLGAYVLYIAATFGLI</sequence>
<dbReference type="GO" id="GO:0008273">
    <property type="term" value="F:calcium, potassium:sodium antiporter activity"/>
    <property type="evidence" value="ECO:0007669"/>
    <property type="project" value="TreeGrafter"/>
</dbReference>
<keyword evidence="8" id="KW-1185">Reference proteome</keyword>
<dbReference type="GO" id="GO:0005262">
    <property type="term" value="F:calcium channel activity"/>
    <property type="evidence" value="ECO:0007669"/>
    <property type="project" value="TreeGrafter"/>
</dbReference>
<dbReference type="EMBL" id="CP037968">
    <property type="protein sequence ID" value="QYZ79120.1"/>
    <property type="molecule type" value="Genomic_DNA"/>
</dbReference>
<evidence type="ECO:0000313" key="7">
    <source>
        <dbReference type="EMBL" id="QYZ79120.1"/>
    </source>
</evidence>
<dbReference type="Proteomes" id="UP000826709">
    <property type="component" value="Chromosome"/>
</dbReference>
<reference evidence="7" key="2">
    <citation type="submission" date="2019-03" db="EMBL/GenBank/DDBJ databases">
        <authorList>
            <person name="Chen S.-C."/>
            <person name="Wu S.-Y."/>
            <person name="Lai M.-C."/>
        </authorList>
    </citation>
    <scope>NUCLEOTIDE SEQUENCE</scope>
    <source>
        <strain evidence="7">ML15</strain>
    </source>
</reference>
<keyword evidence="3 5" id="KW-1133">Transmembrane helix</keyword>
<feature type="domain" description="Sodium/calcium exchanger membrane region" evidence="6">
    <location>
        <begin position="6"/>
        <end position="148"/>
    </location>
</feature>
<proteinExistence type="predicted"/>
<dbReference type="NCBIfam" id="TIGR00367">
    <property type="entry name" value="calcium/sodium antiporter"/>
    <property type="match status" value="1"/>
</dbReference>
<feature type="transmembrane region" description="Helical" evidence="5">
    <location>
        <begin position="198"/>
        <end position="225"/>
    </location>
</feature>
<dbReference type="PANTHER" id="PTHR10846:SF8">
    <property type="entry name" value="INNER MEMBRANE PROTEIN YRBG"/>
    <property type="match status" value="1"/>
</dbReference>
<dbReference type="GO" id="GO:0006874">
    <property type="term" value="P:intracellular calcium ion homeostasis"/>
    <property type="evidence" value="ECO:0007669"/>
    <property type="project" value="TreeGrafter"/>
</dbReference>
<dbReference type="Pfam" id="PF01699">
    <property type="entry name" value="Na_Ca_ex"/>
    <property type="match status" value="2"/>
</dbReference>
<dbReference type="Gene3D" id="1.20.1420.30">
    <property type="entry name" value="NCX, central ion-binding region"/>
    <property type="match status" value="1"/>
</dbReference>
<feature type="transmembrane region" description="Helical" evidence="5">
    <location>
        <begin position="265"/>
        <end position="281"/>
    </location>
</feature>
<feature type="domain" description="Sodium/calcium exchanger membrane region" evidence="6">
    <location>
        <begin position="168"/>
        <end position="304"/>
    </location>
</feature>